<comment type="caution">
    <text evidence="5">The sequence shown here is derived from an EMBL/GenBank/DDBJ whole genome shotgun (WGS) entry which is preliminary data.</text>
</comment>
<keyword evidence="2 5" id="KW-0456">Lyase</keyword>
<dbReference type="InterPro" id="IPR050456">
    <property type="entry name" value="DeoC/FbaB_aldolase"/>
</dbReference>
<name>A0A1C0WSP9_BACFG</name>
<dbReference type="InterPro" id="IPR013785">
    <property type="entry name" value="Aldolase_TIM"/>
</dbReference>
<dbReference type="InterPro" id="IPR041720">
    <property type="entry name" value="FbaB-like"/>
</dbReference>
<dbReference type="InterPro" id="IPR002915">
    <property type="entry name" value="DeoC/FbaB/LacD_aldolase"/>
</dbReference>
<dbReference type="NCBIfam" id="NF006707">
    <property type="entry name" value="PRK09250.1-4"/>
    <property type="match status" value="1"/>
</dbReference>
<dbReference type="EC" id="4.1.2.13" evidence="1"/>
<evidence type="ECO:0000313" key="5">
    <source>
        <dbReference type="EMBL" id="PJY74850.1"/>
    </source>
</evidence>
<dbReference type="PANTHER" id="PTHR47916:SF4">
    <property type="entry name" value="FRUCTOSE-BISPHOSPHATE ALDOLASE CLASS 1"/>
    <property type="match status" value="1"/>
</dbReference>
<dbReference type="Pfam" id="PF01791">
    <property type="entry name" value="DeoC"/>
    <property type="match status" value="1"/>
</dbReference>
<sequence length="365" mass="40049">MELCVICGELKTITIMNKIIELLGNQAEYYLNHTCKTIDKSLIHVPSPDTIDKIWIDSDRNIQTLRSLQTLLGHGRLANTGYVSILPVDQDIEHTAGASFAPNPIYFDPENIVKLAIEGGCNAVASTFGNLGAVARKYAHKIPFVVKLNHNELLSYPNTYDQVLFGTVKEAWEMGAVAVGATIYFGSEQSRRQLVEIAEAFDYAHELGMATILWCYLRNNEFKKDGIDYHAAADLTGQANRLGVTIKADIVKQKLPTNNGGFKAIHFGKTDERMYTELTTDHPIDLCRYQVANGYMGRVGLINSGGESHGASDLKDAVVTAVVNKRAGGMGLISGRKAFQKPMNEGVELLHAIQDVYLDASVTIA</sequence>
<reference evidence="5 6" key="1">
    <citation type="journal article" date="2017" name="MBio">
        <title>Gut Symbiont Bacteroides fragilis Secretes a Eukaryotic-Like Ubiquitin Protein That Mediates Intraspecies Antagonism.</title>
        <authorList>
            <person name="Chatzidaki-Livanis M."/>
            <person name="Coyne M.J."/>
            <person name="Roelofs K.G."/>
            <person name="Gentyala R.R."/>
            <person name="Caldwell J.M."/>
            <person name="Comstock L.E."/>
        </authorList>
    </citation>
    <scope>NUCLEOTIDE SEQUENCE [LARGE SCALE GENOMIC DNA]</scope>
    <source>
        <strain evidence="5 6">12905</strain>
    </source>
</reference>
<evidence type="ECO:0000256" key="2">
    <source>
        <dbReference type="ARBA" id="ARBA00023239"/>
    </source>
</evidence>
<proteinExistence type="inferred from homology"/>
<evidence type="ECO:0000256" key="1">
    <source>
        <dbReference type="ARBA" id="ARBA00013068"/>
    </source>
</evidence>
<dbReference type="AlphaFoldDB" id="A0A1C0WSP9"/>
<dbReference type="GO" id="GO:0004332">
    <property type="term" value="F:fructose-bisphosphate aldolase activity"/>
    <property type="evidence" value="ECO:0007669"/>
    <property type="project" value="UniProtKB-EC"/>
</dbReference>
<protein>
    <recommendedName>
        <fullName evidence="1">fructose-bisphosphate aldolase</fullName>
        <ecNumber evidence="1">4.1.2.13</ecNumber>
    </recommendedName>
</protein>
<gene>
    <name evidence="5" type="primary">fbaB</name>
    <name evidence="5" type="ORF">CQW34_01944</name>
</gene>
<accession>A0A1C0WSP9</accession>
<evidence type="ECO:0000256" key="4">
    <source>
        <dbReference type="ARBA" id="ARBA00049653"/>
    </source>
</evidence>
<evidence type="ECO:0000313" key="6">
    <source>
        <dbReference type="Proteomes" id="UP000231846"/>
    </source>
</evidence>
<dbReference type="Proteomes" id="UP000231846">
    <property type="component" value="Unassembled WGS sequence"/>
</dbReference>
<dbReference type="EMBL" id="PDCW01000011">
    <property type="protein sequence ID" value="PJY74850.1"/>
    <property type="molecule type" value="Genomic_DNA"/>
</dbReference>
<dbReference type="CDD" id="cd00958">
    <property type="entry name" value="DhnA"/>
    <property type="match status" value="1"/>
</dbReference>
<evidence type="ECO:0000256" key="3">
    <source>
        <dbReference type="ARBA" id="ARBA00023270"/>
    </source>
</evidence>
<organism evidence="5 6">
    <name type="scientific">Bacteroides fragilis</name>
    <dbReference type="NCBI Taxonomy" id="817"/>
    <lineage>
        <taxon>Bacteria</taxon>
        <taxon>Pseudomonadati</taxon>
        <taxon>Bacteroidota</taxon>
        <taxon>Bacteroidia</taxon>
        <taxon>Bacteroidales</taxon>
        <taxon>Bacteroidaceae</taxon>
        <taxon>Bacteroides</taxon>
    </lineage>
</organism>
<dbReference type="SUPFAM" id="SSF51569">
    <property type="entry name" value="Aldolase"/>
    <property type="match status" value="1"/>
</dbReference>
<keyword evidence="3" id="KW-0704">Schiff base</keyword>
<comment type="similarity">
    <text evidence="4">Belongs to the DeoC/FbaB aldolase family. FbaB subfamily.</text>
</comment>
<dbReference type="SMART" id="SM01133">
    <property type="entry name" value="DeoC"/>
    <property type="match status" value="1"/>
</dbReference>
<dbReference type="GO" id="GO:0006096">
    <property type="term" value="P:glycolytic process"/>
    <property type="evidence" value="ECO:0007669"/>
    <property type="project" value="UniProtKB-KW"/>
</dbReference>
<dbReference type="PANTHER" id="PTHR47916">
    <property type="entry name" value="FRUCTOSE-BISPHOSPHATE ALDOLASE CLASS 1"/>
    <property type="match status" value="1"/>
</dbReference>
<dbReference type="Gene3D" id="3.20.20.70">
    <property type="entry name" value="Aldolase class I"/>
    <property type="match status" value="1"/>
</dbReference>